<sequence length="635" mass="66702">MRSFSHVRAASHASTGPGRLLSSTMRTPRFSLPSLLVVSALVLSACAQDPEDPQEPETPPAPAASDPWPTAPPPEDPQRWIADQRAESAQPSSTDASASDDGEDADALEVSVGEPTGTSYRDDAAGISFEATDLADERLSAENPDLVRLLGSLDRPTLRFGGNATDRRFFFTAYDEPVPEDWPLEDGEEITRVTPEDLERVAGLAEEVDAQVIVSANLGHTDPVRAGELAQHSQEAFGDRLAGMMIGNEPNGFPDIPENPVPIRDEDWGTDEYVDEAGDAVAQMREAAPGVTIAAPGAYDRTWWEAAAESELTDPAQESALAMHQYPLPECGDPDRAAHQAEQEPTIENVVSAGTRARVDDLVGQAAQTAEATGMPLWITETSASSCAGTNELTETLAAGVYSADYLLRAQQLGAQKVAFHSSLAPCRGGAPMSLLCSSGTLASPGEAFVPRTNGLALALAGSLPDGEFLDVRLRPASGGAVDGASGSSTTAYAIEHDDGSLSLVVMDFRDPRGEARPMELTVPGSRDEARVSTLTGQRWSQHYPEAALFDDARPDGSSSEDPSRPATQDDDGTALDVDSAVEPVADGQPSVDGFGLPLLPQDDAPAQVSTVDAGSEIAFEVPAGSASVVRIPAV</sequence>
<dbReference type="Proteomes" id="UP000009877">
    <property type="component" value="Unassembled WGS sequence"/>
</dbReference>
<gene>
    <name evidence="3" type="ORF">C884_01443</name>
</gene>
<reference evidence="3 4" key="1">
    <citation type="journal article" date="2014" name="Genome Announc.">
        <title>Draft Genome Sequence of Kocuria palustris PEL.</title>
        <authorList>
            <person name="Sharma G."/>
            <person name="Khatri I."/>
            <person name="Subramanian S."/>
        </authorList>
    </citation>
    <scope>NUCLEOTIDE SEQUENCE [LARGE SCALE GENOMIC DNA]</scope>
    <source>
        <strain evidence="3 4">PEL</strain>
    </source>
</reference>
<dbReference type="SUPFAM" id="SSF51445">
    <property type="entry name" value="(Trans)glycosidases"/>
    <property type="match status" value="1"/>
</dbReference>
<organism evidence="3 4">
    <name type="scientific">Kocuria palustris PEL</name>
    <dbReference type="NCBI Taxonomy" id="1236550"/>
    <lineage>
        <taxon>Bacteria</taxon>
        <taxon>Bacillati</taxon>
        <taxon>Actinomycetota</taxon>
        <taxon>Actinomycetes</taxon>
        <taxon>Micrococcales</taxon>
        <taxon>Micrococcaceae</taxon>
        <taxon>Kocuria</taxon>
    </lineage>
</organism>
<name>M2YAH6_9MICC</name>
<keyword evidence="4" id="KW-1185">Reference proteome</keyword>
<feature type="region of interest" description="Disordered" evidence="1">
    <location>
        <begin position="516"/>
        <end position="538"/>
    </location>
</feature>
<dbReference type="PANTHER" id="PTHR36183">
    <property type="entry name" value="BETA-GLUCURONIDASE"/>
    <property type="match status" value="1"/>
</dbReference>
<protein>
    <submittedName>
        <fullName evidence="3">Uncharacterized protein</fullName>
    </submittedName>
</protein>
<feature type="region of interest" description="Disordered" evidence="1">
    <location>
        <begin position="47"/>
        <end position="105"/>
    </location>
</feature>
<dbReference type="PANTHER" id="PTHR36183:SF2">
    <property type="entry name" value="BETA-GLUCURONIDASE C-TERMINAL DOMAIN-CONTAINING PROTEIN"/>
    <property type="match status" value="1"/>
</dbReference>
<feature type="compositionally biased region" description="Low complexity" evidence="1">
    <location>
        <begin position="88"/>
        <end position="97"/>
    </location>
</feature>
<dbReference type="InterPro" id="IPR052974">
    <property type="entry name" value="GH79_Enzymes"/>
</dbReference>
<evidence type="ECO:0000256" key="2">
    <source>
        <dbReference type="SAM" id="SignalP"/>
    </source>
</evidence>
<feature type="chain" id="PRO_5004030057" evidence="2">
    <location>
        <begin position="48"/>
        <end position="635"/>
    </location>
</feature>
<dbReference type="EMBL" id="ANHZ02000026">
    <property type="protein sequence ID" value="EME35649.1"/>
    <property type="molecule type" value="Genomic_DNA"/>
</dbReference>
<accession>M2YAH6</accession>
<dbReference type="AlphaFoldDB" id="M2YAH6"/>
<feature type="compositionally biased region" description="Basic and acidic residues" evidence="1">
    <location>
        <begin position="76"/>
        <end position="86"/>
    </location>
</feature>
<dbReference type="InterPro" id="IPR017853">
    <property type="entry name" value="GH"/>
</dbReference>
<dbReference type="Gene3D" id="3.20.20.80">
    <property type="entry name" value="Glycosidases"/>
    <property type="match status" value="1"/>
</dbReference>
<proteinExistence type="predicted"/>
<feature type="signal peptide" evidence="2">
    <location>
        <begin position="1"/>
        <end position="47"/>
    </location>
</feature>
<evidence type="ECO:0000256" key="1">
    <source>
        <dbReference type="SAM" id="MobiDB-lite"/>
    </source>
</evidence>
<keyword evidence="2" id="KW-0732">Signal</keyword>
<comment type="caution">
    <text evidence="3">The sequence shown here is derived from an EMBL/GenBank/DDBJ whole genome shotgun (WGS) entry which is preliminary data.</text>
</comment>
<feature type="region of interest" description="Disordered" evidence="1">
    <location>
        <begin position="1"/>
        <end position="24"/>
    </location>
</feature>
<feature type="region of interest" description="Disordered" evidence="1">
    <location>
        <begin position="550"/>
        <end position="600"/>
    </location>
</feature>
<evidence type="ECO:0000313" key="4">
    <source>
        <dbReference type="Proteomes" id="UP000009877"/>
    </source>
</evidence>
<evidence type="ECO:0000313" key="3">
    <source>
        <dbReference type="EMBL" id="EME35649.1"/>
    </source>
</evidence>